<feature type="chain" id="PRO_5046572526" description="Lipoprotein" evidence="1">
    <location>
        <begin position="19"/>
        <end position="187"/>
    </location>
</feature>
<protein>
    <recommendedName>
        <fullName evidence="4">Lipoprotein</fullName>
    </recommendedName>
</protein>
<organism evidence="2 3">
    <name type="scientific">Rhodanobacter panaciterrae</name>
    <dbReference type="NCBI Taxonomy" id="490572"/>
    <lineage>
        <taxon>Bacteria</taxon>
        <taxon>Pseudomonadati</taxon>
        <taxon>Pseudomonadota</taxon>
        <taxon>Gammaproteobacteria</taxon>
        <taxon>Lysobacterales</taxon>
        <taxon>Rhodanobacteraceae</taxon>
        <taxon>Rhodanobacter</taxon>
    </lineage>
</organism>
<dbReference type="RefSeq" id="WP_189439282.1">
    <property type="nucleotide sequence ID" value="NZ_BMXT01000001.1"/>
</dbReference>
<evidence type="ECO:0000313" key="2">
    <source>
        <dbReference type="EMBL" id="GGY14385.1"/>
    </source>
</evidence>
<gene>
    <name evidence="2" type="ORF">GCM10008098_01470</name>
</gene>
<feature type="signal peptide" evidence="1">
    <location>
        <begin position="1"/>
        <end position="18"/>
    </location>
</feature>
<name>A0ABQ2ZGC9_9GAMM</name>
<evidence type="ECO:0000256" key="1">
    <source>
        <dbReference type="SAM" id="SignalP"/>
    </source>
</evidence>
<keyword evidence="3" id="KW-1185">Reference proteome</keyword>
<evidence type="ECO:0000313" key="3">
    <source>
        <dbReference type="Proteomes" id="UP000621898"/>
    </source>
</evidence>
<accession>A0ABQ2ZGC9</accession>
<dbReference type="EMBL" id="BMXT01000001">
    <property type="protein sequence ID" value="GGY14385.1"/>
    <property type="molecule type" value="Genomic_DNA"/>
</dbReference>
<sequence length="187" mass="19741">MTAKVLLTSIFIGMLTLAGCGNNDQQNAAGAKSTAASANTPAAPEVTTVVAEDKIQLIGADVLAAAQRTGDTCSLDSVDGNYSRNQVKLAEGKPHVFRGWLLDEAKHPAGQFSLVLKGAQDFEILVSTGVVRTDVGEFFKDPTLGDAGFNFSSALASVKAGDYHVIYMTKNSEKTYFCDTGKTLTIE</sequence>
<proteinExistence type="predicted"/>
<dbReference type="Proteomes" id="UP000621898">
    <property type="component" value="Unassembled WGS sequence"/>
</dbReference>
<reference evidence="3" key="1">
    <citation type="journal article" date="2019" name="Int. J. Syst. Evol. Microbiol.">
        <title>The Global Catalogue of Microorganisms (GCM) 10K type strain sequencing project: providing services to taxonomists for standard genome sequencing and annotation.</title>
        <authorList>
            <consortium name="The Broad Institute Genomics Platform"/>
            <consortium name="The Broad Institute Genome Sequencing Center for Infectious Disease"/>
            <person name="Wu L."/>
            <person name="Ma J."/>
        </authorList>
    </citation>
    <scope>NUCLEOTIDE SEQUENCE [LARGE SCALE GENOMIC DNA]</scope>
    <source>
        <strain evidence="3">KCTC 22232</strain>
    </source>
</reference>
<keyword evidence="1" id="KW-0732">Signal</keyword>
<evidence type="ECO:0008006" key="4">
    <source>
        <dbReference type="Google" id="ProtNLM"/>
    </source>
</evidence>
<comment type="caution">
    <text evidence="2">The sequence shown here is derived from an EMBL/GenBank/DDBJ whole genome shotgun (WGS) entry which is preliminary data.</text>
</comment>
<dbReference type="PROSITE" id="PS51257">
    <property type="entry name" value="PROKAR_LIPOPROTEIN"/>
    <property type="match status" value="1"/>
</dbReference>